<feature type="compositionally biased region" description="Acidic residues" evidence="1">
    <location>
        <begin position="697"/>
        <end position="715"/>
    </location>
</feature>
<sequence>MDRNEKVRELANLLYSNVCDGDLERIRTVAERSPTSNDAMDHAETQVLDETEVDEDAEDYEYGDGEKNEDSGSMDAEQYNQYYAEDGSDFNWEQAHQEFCAKHGDPDEDEDEDEDEGGICRKESACGPCQWFDGECWHDSSRSPCPEDIDDEECADAKDEWAEPACEETGDAHAEWAEPGDAEDEDEWAESAGEEAGDARVWAEPTADAPDEWAEPAGKETGDARDEWAEPADARDEWAEPADARDEWAEPTDAQDEWAEPADAQEEWAEPADAHAEWAEDEPADAEDEWPETADAEWAEPADAKDEWRETADAHAGWAEPADAKEEWAETADAQASWAEDEPADAEDEWVEPADAQDEWAEPAREETGDARDAEDEWTEPVGEETDTAKDEAEQVWEKTSAKQEARPEPVEDAKPAADSGWITWPKVRQTVPKDYPDAGEKERLGQFWKKYVAKDQPVHDIKPANPNEKPPAVHEQPGLKHIGDEAVDPQKIPAAVSSKAKAAKGKPKIPAAKNKDPAGAETPVEKAPEPVKAETPVPVEKPPEPVKPKRAPYPDTAYNIARKNFMATTLGILDTLRSDLQSILRWKQSDEHADVLADMHGDPIRDLVTLYGTAPWIYELYEQLTGTRRNQLRRIQSFLKLEVSRGYTDTNGWWQGSYSQWCLPRDDGPESLLVPTEVAELLQKHLENAPTSPIIDEMDLELSDTLDDDSDSGLEDLVGAQQLSHTEQSS</sequence>
<feature type="region of interest" description="Disordered" evidence="1">
    <location>
        <begin position="140"/>
        <end position="426"/>
    </location>
</feature>
<feature type="compositionally biased region" description="Polar residues" evidence="1">
    <location>
        <begin position="722"/>
        <end position="731"/>
    </location>
</feature>
<name>A0A1Q9CS05_SYMMI</name>
<feature type="compositionally biased region" description="Basic and acidic residues" evidence="1">
    <location>
        <begin position="514"/>
        <end position="533"/>
    </location>
</feature>
<evidence type="ECO:0000313" key="3">
    <source>
        <dbReference type="Proteomes" id="UP000186817"/>
    </source>
</evidence>
<feature type="compositionally biased region" description="Acidic residues" evidence="1">
    <location>
        <begin position="47"/>
        <end position="63"/>
    </location>
</feature>
<feature type="compositionally biased region" description="Acidic residues" evidence="1">
    <location>
        <begin position="339"/>
        <end position="361"/>
    </location>
</feature>
<feature type="region of interest" description="Disordered" evidence="1">
    <location>
        <begin position="697"/>
        <end position="731"/>
    </location>
</feature>
<organism evidence="2 3">
    <name type="scientific">Symbiodinium microadriaticum</name>
    <name type="common">Dinoflagellate</name>
    <name type="synonym">Zooxanthella microadriatica</name>
    <dbReference type="NCBI Taxonomy" id="2951"/>
    <lineage>
        <taxon>Eukaryota</taxon>
        <taxon>Sar</taxon>
        <taxon>Alveolata</taxon>
        <taxon>Dinophyceae</taxon>
        <taxon>Suessiales</taxon>
        <taxon>Symbiodiniaceae</taxon>
        <taxon>Symbiodinium</taxon>
    </lineage>
</organism>
<feature type="compositionally biased region" description="Basic and acidic residues" evidence="1">
    <location>
        <begin position="95"/>
        <end position="105"/>
    </location>
</feature>
<feature type="region of interest" description="Disordered" evidence="1">
    <location>
        <begin position="30"/>
        <end position="125"/>
    </location>
</feature>
<dbReference type="Proteomes" id="UP000186817">
    <property type="component" value="Unassembled WGS sequence"/>
</dbReference>
<feature type="compositionally biased region" description="Acidic residues" evidence="1">
    <location>
        <begin position="178"/>
        <end position="196"/>
    </location>
</feature>
<feature type="compositionally biased region" description="Acidic residues" evidence="1">
    <location>
        <begin position="106"/>
        <end position="117"/>
    </location>
</feature>
<protein>
    <submittedName>
        <fullName evidence="2">Uncharacterized protein</fullName>
    </submittedName>
</protein>
<dbReference type="EMBL" id="LSRX01000962">
    <property type="protein sequence ID" value="OLP85692.1"/>
    <property type="molecule type" value="Genomic_DNA"/>
</dbReference>
<accession>A0A1Q9CS05</accession>
<evidence type="ECO:0000256" key="1">
    <source>
        <dbReference type="SAM" id="MobiDB-lite"/>
    </source>
</evidence>
<comment type="caution">
    <text evidence="2">The sequence shown here is derived from an EMBL/GenBank/DDBJ whole genome shotgun (WGS) entry which is preliminary data.</text>
</comment>
<gene>
    <name evidence="2" type="ORF">AK812_SmicGene33290</name>
</gene>
<keyword evidence="3" id="KW-1185">Reference proteome</keyword>
<feature type="compositionally biased region" description="Basic and acidic residues" evidence="1">
    <location>
        <begin position="302"/>
        <end position="313"/>
    </location>
</feature>
<proteinExistence type="predicted"/>
<feature type="compositionally biased region" description="Acidic residues" evidence="1">
    <location>
        <begin position="373"/>
        <end position="386"/>
    </location>
</feature>
<dbReference type="AlphaFoldDB" id="A0A1Q9CS05"/>
<feature type="compositionally biased region" description="Low complexity" evidence="1">
    <location>
        <begin position="492"/>
        <end position="501"/>
    </location>
</feature>
<feature type="compositionally biased region" description="Basic and acidic residues" evidence="1">
    <location>
        <begin position="217"/>
        <end position="248"/>
    </location>
</feature>
<evidence type="ECO:0000313" key="2">
    <source>
        <dbReference type="EMBL" id="OLP85692.1"/>
    </source>
</evidence>
<feature type="region of interest" description="Disordered" evidence="1">
    <location>
        <begin position="456"/>
        <end position="552"/>
    </location>
</feature>
<feature type="compositionally biased region" description="Acidic residues" evidence="1">
    <location>
        <begin position="249"/>
        <end position="270"/>
    </location>
</feature>
<dbReference type="OrthoDB" id="435826at2759"/>
<reference evidence="2 3" key="1">
    <citation type="submission" date="2016-02" db="EMBL/GenBank/DDBJ databases">
        <title>Genome analysis of coral dinoflagellate symbionts highlights evolutionary adaptations to a symbiotic lifestyle.</title>
        <authorList>
            <person name="Aranda M."/>
            <person name="Li Y."/>
            <person name="Liew Y.J."/>
            <person name="Baumgarten S."/>
            <person name="Simakov O."/>
            <person name="Wilson M."/>
            <person name="Piel J."/>
            <person name="Ashoor H."/>
            <person name="Bougouffa S."/>
            <person name="Bajic V.B."/>
            <person name="Ryu T."/>
            <person name="Ravasi T."/>
            <person name="Bayer T."/>
            <person name="Micklem G."/>
            <person name="Kim H."/>
            <person name="Bhak J."/>
            <person name="Lajeunesse T.C."/>
            <person name="Voolstra C.R."/>
        </authorList>
    </citation>
    <scope>NUCLEOTIDE SEQUENCE [LARGE SCALE GENOMIC DNA]</scope>
    <source>
        <strain evidence="2 3">CCMP2467</strain>
    </source>
</reference>
<feature type="compositionally biased region" description="Acidic residues" evidence="1">
    <location>
        <begin position="279"/>
        <end position="300"/>
    </location>
</feature>
<feature type="compositionally biased region" description="Basic and acidic residues" evidence="1">
    <location>
        <begin position="387"/>
        <end position="416"/>
    </location>
</feature>
<feature type="compositionally biased region" description="Basic and acidic residues" evidence="1">
    <location>
        <begin position="362"/>
        <end position="372"/>
    </location>
</feature>